<dbReference type="RefSeq" id="WP_062486627.1">
    <property type="nucleotide sequence ID" value="NZ_LN885086.1"/>
</dbReference>
<dbReference type="EMBL" id="LN885086">
    <property type="protein sequence ID" value="CUQ67772.1"/>
    <property type="molecule type" value="Genomic_DNA"/>
</dbReference>
<dbReference type="AlphaFoldDB" id="A0A0S4KTJ4"/>
<accession>A0A0S4KTJ4</accession>
<dbReference type="GO" id="GO:0005829">
    <property type="term" value="C:cytosol"/>
    <property type="evidence" value="ECO:0007669"/>
    <property type="project" value="TreeGrafter"/>
</dbReference>
<dbReference type="OrthoDB" id="9784166at2"/>
<keyword evidence="3" id="KW-1185">Reference proteome</keyword>
<sequence length="273" mass="29043">MKGKRILAVETATSWQSVAILEEDVVLAKEEQDAGGAHGLTLLPAIDRLFERAALQATDLDGLACSIGPGSFTGIRVGVATCLGLRTATGLPLTLVPTLEAMAMDVESAASRLCPMLMGRTGELYWAIFRRTRDGRLDRILPEHVGPPEAVAASLGDETTVFGEGWFKMEPKIRAALSPSITLFPARADHAKPSAVAVGLLGLQKLRQGEIAGDCVMPLYVQRAEAELVYERSGGISPAVRRQERVAATVARRLARARRQGGPAIRPGKANGA</sequence>
<evidence type="ECO:0000313" key="3">
    <source>
        <dbReference type="Proteomes" id="UP000066284"/>
    </source>
</evidence>
<reference evidence="3" key="1">
    <citation type="submission" date="2015-09" db="EMBL/GenBank/DDBJ databases">
        <authorList>
            <person name="Daims H."/>
        </authorList>
    </citation>
    <scope>NUCLEOTIDE SEQUENCE [LARGE SCALE GENOMIC DNA]</scope>
</reference>
<dbReference type="Gene3D" id="3.30.420.40">
    <property type="match status" value="2"/>
</dbReference>
<dbReference type="PANTHER" id="PTHR11735">
    <property type="entry name" value="TRNA N6-ADENOSINE THREONYLCARBAMOYLTRANSFERASE"/>
    <property type="match status" value="1"/>
</dbReference>
<dbReference type="PANTHER" id="PTHR11735:SF11">
    <property type="entry name" value="TRNA THREONYLCARBAMOYLADENOSINE BIOSYNTHESIS PROTEIN TSAB"/>
    <property type="match status" value="1"/>
</dbReference>
<dbReference type="Proteomes" id="UP000066284">
    <property type="component" value="Chromosome 1"/>
</dbReference>
<gene>
    <name evidence="2" type="ORF">NITINOP_2800</name>
</gene>
<dbReference type="STRING" id="1715989.NITINOP_2800"/>
<dbReference type="CDD" id="cd24032">
    <property type="entry name" value="ASKHA_NBD_TsaB"/>
    <property type="match status" value="1"/>
</dbReference>
<dbReference type="InterPro" id="IPR000905">
    <property type="entry name" value="Gcp-like_dom"/>
</dbReference>
<dbReference type="InterPro" id="IPR043129">
    <property type="entry name" value="ATPase_NBD"/>
</dbReference>
<name>A0A0S4KTJ4_9BACT</name>
<dbReference type="KEGG" id="nio:NITINOP_2800"/>
<dbReference type="InterPro" id="IPR022496">
    <property type="entry name" value="T6A_TsaB"/>
</dbReference>
<dbReference type="Pfam" id="PF00814">
    <property type="entry name" value="TsaD"/>
    <property type="match status" value="1"/>
</dbReference>
<dbReference type="SUPFAM" id="SSF53067">
    <property type="entry name" value="Actin-like ATPase domain"/>
    <property type="match status" value="2"/>
</dbReference>
<organism evidence="2 3">
    <name type="scientific">Candidatus Nitrospira inopinata</name>
    <dbReference type="NCBI Taxonomy" id="1715989"/>
    <lineage>
        <taxon>Bacteria</taxon>
        <taxon>Pseudomonadati</taxon>
        <taxon>Nitrospirota</taxon>
        <taxon>Nitrospiria</taxon>
        <taxon>Nitrospirales</taxon>
        <taxon>Nitrospiraceae</taxon>
        <taxon>Nitrospira</taxon>
    </lineage>
</organism>
<evidence type="ECO:0000259" key="1">
    <source>
        <dbReference type="Pfam" id="PF00814"/>
    </source>
</evidence>
<dbReference type="GO" id="GO:0002949">
    <property type="term" value="P:tRNA threonylcarbamoyladenosine modification"/>
    <property type="evidence" value="ECO:0007669"/>
    <property type="project" value="InterPro"/>
</dbReference>
<proteinExistence type="predicted"/>
<evidence type="ECO:0000313" key="2">
    <source>
        <dbReference type="EMBL" id="CUQ67772.1"/>
    </source>
</evidence>
<protein>
    <submittedName>
        <fullName evidence="2">Putative Peptidase M22</fullName>
    </submittedName>
</protein>
<feature type="domain" description="Gcp-like" evidence="1">
    <location>
        <begin position="34"/>
        <end position="151"/>
    </location>
</feature>
<dbReference type="NCBIfam" id="TIGR03725">
    <property type="entry name" value="T6A_YeaZ"/>
    <property type="match status" value="1"/>
</dbReference>